<dbReference type="InterPro" id="IPR002110">
    <property type="entry name" value="Ankyrin_rpt"/>
</dbReference>
<proteinExistence type="predicted"/>
<feature type="transmembrane region" description="Helical" evidence="1">
    <location>
        <begin position="551"/>
        <end position="573"/>
    </location>
</feature>
<feature type="transmembrane region" description="Helical" evidence="1">
    <location>
        <begin position="508"/>
        <end position="530"/>
    </location>
</feature>
<dbReference type="Proteomes" id="UP000824890">
    <property type="component" value="Unassembled WGS sequence"/>
</dbReference>
<feature type="domain" description="PGG" evidence="2">
    <location>
        <begin position="461"/>
        <end position="574"/>
    </location>
</feature>
<evidence type="ECO:0000313" key="4">
    <source>
        <dbReference type="Proteomes" id="UP000824890"/>
    </source>
</evidence>
<dbReference type="InterPro" id="IPR026961">
    <property type="entry name" value="PGG_dom"/>
</dbReference>
<comment type="caution">
    <text evidence="3">The sequence shown here is derived from an EMBL/GenBank/DDBJ whole genome shotgun (WGS) entry which is preliminary data.</text>
</comment>
<dbReference type="Pfam" id="PF12796">
    <property type="entry name" value="Ank_2"/>
    <property type="match status" value="1"/>
</dbReference>
<feature type="transmembrane region" description="Helical" evidence="1">
    <location>
        <begin position="579"/>
        <end position="600"/>
    </location>
</feature>
<name>A0ABQ8A1E4_BRANA</name>
<accession>A0ABQ8A1E4</accession>
<dbReference type="Pfam" id="PF13962">
    <property type="entry name" value="PGG"/>
    <property type="match status" value="1"/>
</dbReference>
<keyword evidence="1" id="KW-0812">Transmembrane</keyword>
<evidence type="ECO:0000313" key="3">
    <source>
        <dbReference type="EMBL" id="KAH0886132.1"/>
    </source>
</evidence>
<dbReference type="SMART" id="SM00248">
    <property type="entry name" value="ANK"/>
    <property type="match status" value="2"/>
</dbReference>
<dbReference type="PANTHER" id="PTHR24177">
    <property type="entry name" value="CASKIN"/>
    <property type="match status" value="1"/>
</dbReference>
<reference evidence="3 4" key="1">
    <citation type="submission" date="2021-05" db="EMBL/GenBank/DDBJ databases">
        <title>Genome Assembly of Synthetic Allotetraploid Brassica napus Reveals Homoeologous Exchanges between Subgenomes.</title>
        <authorList>
            <person name="Davis J.T."/>
        </authorList>
    </citation>
    <scope>NUCLEOTIDE SEQUENCE [LARGE SCALE GENOMIC DNA]</scope>
    <source>
        <strain evidence="4">cv. Da-Ae</strain>
        <tissue evidence="3">Seedling</tissue>
    </source>
</reference>
<sequence length="626" mass="70178">MSTEVSGIGNVINVTLPEPPPSLPGRLWDTSRDEHHKYLLLSHAISHGNLQGVKDYLDQHPEALSEWIDNTETPLLKACNTGQLEIVKELLSRMSTLEHLLTPRVKQTHSRLTPLIVVAATGNLEIAKVLVAKCPKLTEIPSSCGIFIPVLKAALDGHKEMTSFLYLNTPLPILLANEGQFGSRVLSTVIQYGFLDIAREIFERCPGLILSSGIDERHGIPLNHLAQNAELFESSCDLPWWSQKIYSCIQVGPPNHQNASVSSQYRRLLWLVLRLFPKSFGINRIYEMKETHIKANSFLKLVCEYLSPKVKDGRWMVAAGMSLIYATTKGNREFVVEMIKSNPHLLRDFQADYKNIFQLSVQKRNSKIFSLIYGMGDRKIILLSEQDNVNNTVLHVAGALSPSDELSKVSGAALKMQREIQWYKEVESLVPVVTASLYNLEVVTPRQVFEKAHEPLRKEAEEWMKYTASACSFVAALIATVTFQAIFTVPGGTDESSGDPLHLTDSRFMIFTVADTLSFFSSCTSVVIFLTILTSRYSFDDFLISLPRKMILGLSIMFFSIAAMLVAFSTALFTMLRKMPLLVIPVLPLACLPAALFVLLQYPLLGEMISSTYGNRLFKRDTKPWF</sequence>
<evidence type="ECO:0000256" key="1">
    <source>
        <dbReference type="SAM" id="Phobius"/>
    </source>
</evidence>
<dbReference type="SUPFAM" id="SSF48403">
    <property type="entry name" value="Ankyrin repeat"/>
    <property type="match status" value="1"/>
</dbReference>
<dbReference type="InterPro" id="IPR036770">
    <property type="entry name" value="Ankyrin_rpt-contain_sf"/>
</dbReference>
<evidence type="ECO:0000259" key="2">
    <source>
        <dbReference type="Pfam" id="PF13962"/>
    </source>
</evidence>
<keyword evidence="1" id="KW-1133">Transmembrane helix</keyword>
<protein>
    <recommendedName>
        <fullName evidence="2">PGG domain-containing protein</fullName>
    </recommendedName>
</protein>
<keyword evidence="4" id="KW-1185">Reference proteome</keyword>
<gene>
    <name evidence="3" type="ORF">HID58_062228</name>
</gene>
<feature type="transmembrane region" description="Helical" evidence="1">
    <location>
        <begin position="466"/>
        <end position="488"/>
    </location>
</feature>
<dbReference type="EMBL" id="JAGKQM010000014">
    <property type="protein sequence ID" value="KAH0886132.1"/>
    <property type="molecule type" value="Genomic_DNA"/>
</dbReference>
<organism evidence="3 4">
    <name type="scientific">Brassica napus</name>
    <name type="common">Rape</name>
    <dbReference type="NCBI Taxonomy" id="3708"/>
    <lineage>
        <taxon>Eukaryota</taxon>
        <taxon>Viridiplantae</taxon>
        <taxon>Streptophyta</taxon>
        <taxon>Embryophyta</taxon>
        <taxon>Tracheophyta</taxon>
        <taxon>Spermatophyta</taxon>
        <taxon>Magnoliopsida</taxon>
        <taxon>eudicotyledons</taxon>
        <taxon>Gunneridae</taxon>
        <taxon>Pentapetalae</taxon>
        <taxon>rosids</taxon>
        <taxon>malvids</taxon>
        <taxon>Brassicales</taxon>
        <taxon>Brassicaceae</taxon>
        <taxon>Brassiceae</taxon>
        <taxon>Brassica</taxon>
    </lineage>
</organism>
<keyword evidence="1" id="KW-0472">Membrane</keyword>
<dbReference type="PANTHER" id="PTHR24177:SF367">
    <property type="entry name" value="ANKYRIN-REPEAT CONTAINING PROTEIN"/>
    <property type="match status" value="1"/>
</dbReference>
<dbReference type="Gene3D" id="1.25.40.20">
    <property type="entry name" value="Ankyrin repeat-containing domain"/>
    <property type="match status" value="1"/>
</dbReference>